<name>A0A1J5TIC9_9ARCH</name>
<comment type="caution">
    <text evidence="2">The sequence shown here is derived from an EMBL/GenBank/DDBJ whole genome shotgun (WGS) entry which is preliminary data.</text>
</comment>
<feature type="domain" description="NADH-quinone oxidoreductase subunit D" evidence="1">
    <location>
        <begin position="293"/>
        <end position="364"/>
    </location>
</feature>
<dbReference type="InterPro" id="IPR029014">
    <property type="entry name" value="NiFe-Hase_large"/>
</dbReference>
<dbReference type="PANTHER" id="PTHR11993:SF10">
    <property type="entry name" value="NADH DEHYDROGENASE [UBIQUINONE] IRON-SULFUR PROTEIN 2, MITOCHONDRIAL"/>
    <property type="match status" value="1"/>
</dbReference>
<organism evidence="2 3">
    <name type="scientific">Marine Group III euryarchaeote CG-Epi4</name>
    <dbReference type="NCBI Taxonomy" id="1888998"/>
    <lineage>
        <taxon>Archaea</taxon>
        <taxon>Methanobacteriati</taxon>
        <taxon>Thermoplasmatota</taxon>
        <taxon>Thermoplasmata</taxon>
        <taxon>Candidatus Thermoprofundales</taxon>
    </lineage>
</organism>
<proteinExistence type="predicted"/>
<evidence type="ECO:0000259" key="1">
    <source>
        <dbReference type="Pfam" id="PF00346"/>
    </source>
</evidence>
<reference evidence="2 3" key="1">
    <citation type="submission" date="2016-08" db="EMBL/GenBank/DDBJ databases">
        <title>New Insights into Marine Group III Euryarchaeota, from dark to light.</title>
        <authorList>
            <person name="Haro-Moreno J.M."/>
            <person name="Rodriguez-Valera F."/>
            <person name="Lopez-Garcia P."/>
            <person name="Moreira D."/>
            <person name="Martin-Cuadrado A.B."/>
        </authorList>
    </citation>
    <scope>NUCLEOTIDE SEQUENCE [LARGE SCALE GENOMIC DNA]</scope>
    <source>
        <strain evidence="2">CG-Epi4</strain>
    </source>
</reference>
<dbReference type="GO" id="GO:0016651">
    <property type="term" value="F:oxidoreductase activity, acting on NAD(P)H"/>
    <property type="evidence" value="ECO:0007669"/>
    <property type="project" value="InterPro"/>
</dbReference>
<dbReference type="Pfam" id="PF00346">
    <property type="entry name" value="Complex1_49kDa"/>
    <property type="match status" value="2"/>
</dbReference>
<keyword evidence="2" id="KW-0830">Ubiquinone</keyword>
<evidence type="ECO:0000313" key="3">
    <source>
        <dbReference type="Proteomes" id="UP000183375"/>
    </source>
</evidence>
<dbReference type="Gene3D" id="1.10.645.10">
    <property type="entry name" value="Cytochrome-c3 Hydrogenase, chain B"/>
    <property type="match status" value="1"/>
</dbReference>
<gene>
    <name evidence="2" type="ORF">BEU01_01005</name>
</gene>
<feature type="domain" description="NADH-quinone oxidoreductase subunit D" evidence="1">
    <location>
        <begin position="117"/>
        <end position="288"/>
    </location>
</feature>
<dbReference type="Proteomes" id="UP000183375">
    <property type="component" value="Unassembled WGS sequence"/>
</dbReference>
<dbReference type="InterPro" id="IPR001135">
    <property type="entry name" value="NADH_Q_OxRdtase_suD"/>
</dbReference>
<dbReference type="GO" id="GO:0048038">
    <property type="term" value="F:quinone binding"/>
    <property type="evidence" value="ECO:0007669"/>
    <property type="project" value="InterPro"/>
</dbReference>
<dbReference type="EMBL" id="MIYX01000019">
    <property type="protein sequence ID" value="OIR20703.1"/>
    <property type="molecule type" value="Genomic_DNA"/>
</dbReference>
<sequence length="364" mass="42052">MAEMWISMGPQHPMTHGLWTLKVKVDGETIVDADPELGYLHRSVEKMGERRKYFMNTTLTDRLCYASSTTWTHSYVLAVEELMEVEIPTRAQYIRTIMLELQRLASHLMWAGAYMPDLGHITGALYFWRDRELFLNLLELPSGSRLLYNYIRIGGVKRDLPDGFEQKTERILKLFEQRLDEYADLFENSKIFRMRTEDVGKFTGTQAMNMGITGPNLRGCGVKHDLRVEDTYEIYDEIDWDVCTREAGPGYSDCFSRYMVRIDEMKESVRIIRDCFKKMPQGPTMSSRVPVRASGEAFRRTEDPRGEALMYLVGDGSDRPYRWKIKSPMFTTISACPHYLKGYKLADIPAIMGSIDICIGETDK</sequence>
<protein>
    <submittedName>
        <fullName evidence="2">NADH:ubiquinone oxidoreductase</fullName>
    </submittedName>
</protein>
<dbReference type="SUPFAM" id="SSF56762">
    <property type="entry name" value="HydB/Nqo4-like"/>
    <property type="match status" value="1"/>
</dbReference>
<dbReference type="AlphaFoldDB" id="A0A1J5TIC9"/>
<accession>A0A1J5TIC9</accession>
<dbReference type="GO" id="GO:0051287">
    <property type="term" value="F:NAD binding"/>
    <property type="evidence" value="ECO:0007669"/>
    <property type="project" value="InterPro"/>
</dbReference>
<evidence type="ECO:0000313" key="2">
    <source>
        <dbReference type="EMBL" id="OIR20703.1"/>
    </source>
</evidence>
<dbReference type="InterPro" id="IPR022885">
    <property type="entry name" value="NDH1_su_D/H"/>
</dbReference>
<dbReference type="PANTHER" id="PTHR11993">
    <property type="entry name" value="NADH-UBIQUINONE OXIDOREDUCTASE 49 KDA SUBUNIT"/>
    <property type="match status" value="1"/>
</dbReference>